<evidence type="ECO:0000313" key="3">
    <source>
        <dbReference type="Proteomes" id="UP000258927"/>
    </source>
</evidence>
<dbReference type="KEGG" id="mmyr:MXMO3_00360"/>
<accession>A0A2R4MA40</accession>
<dbReference type="InterPro" id="IPR029032">
    <property type="entry name" value="AhpD-like"/>
</dbReference>
<sequence>MPLVTPLARDHDKDVMELAEFFNETLGFPPNSILTMQRRPRIAKAFIELNKAVMENQGGVTAEQKRLIGYIASTTAGCRYCQAHTALAAERYGASQMRIENVWSFRDSDLYTPAEKVAFELAIAAASVPNRVNAELIELVRTYWDEGEIVEILGVIALFGYLNRWNDSMGTTLEEGAEAAGEKLLAKQNWNKGKHI</sequence>
<dbReference type="InterPro" id="IPR003779">
    <property type="entry name" value="CMD-like"/>
</dbReference>
<evidence type="ECO:0000313" key="2">
    <source>
        <dbReference type="EMBL" id="AVX02907.1"/>
    </source>
</evidence>
<dbReference type="Proteomes" id="UP000258927">
    <property type="component" value="Chromosome"/>
</dbReference>
<gene>
    <name evidence="2" type="ORF">MXMO3_00360</name>
</gene>
<evidence type="ECO:0000259" key="1">
    <source>
        <dbReference type="Pfam" id="PF02627"/>
    </source>
</evidence>
<feature type="domain" description="Carboxymuconolactone decarboxylase-like" evidence="1">
    <location>
        <begin position="40"/>
        <end position="122"/>
    </location>
</feature>
<dbReference type="PANTHER" id="PTHR35446">
    <property type="entry name" value="SI:CH211-175M2.5"/>
    <property type="match status" value="1"/>
</dbReference>
<proteinExistence type="predicted"/>
<dbReference type="STRING" id="1122213.GCA_000423365_03072"/>
<dbReference type="PANTHER" id="PTHR35446:SF2">
    <property type="entry name" value="CARBOXYMUCONOLACTONE DECARBOXYLASE-LIKE DOMAIN-CONTAINING PROTEIN"/>
    <property type="match status" value="1"/>
</dbReference>
<dbReference type="EMBL" id="CP021330">
    <property type="protein sequence ID" value="AVX02907.1"/>
    <property type="molecule type" value="Genomic_DNA"/>
</dbReference>
<organism evidence="2 3">
    <name type="scientific">Maritalea myrionectae</name>
    <dbReference type="NCBI Taxonomy" id="454601"/>
    <lineage>
        <taxon>Bacteria</taxon>
        <taxon>Pseudomonadati</taxon>
        <taxon>Pseudomonadota</taxon>
        <taxon>Alphaproteobacteria</taxon>
        <taxon>Hyphomicrobiales</taxon>
        <taxon>Devosiaceae</taxon>
        <taxon>Maritalea</taxon>
    </lineage>
</organism>
<dbReference type="RefSeq" id="WP_117394749.1">
    <property type="nucleotide sequence ID" value="NZ_CP021330.1"/>
</dbReference>
<dbReference type="AlphaFoldDB" id="A0A2R4MA40"/>
<name>A0A2R4MA40_9HYPH</name>
<dbReference type="GO" id="GO:0051920">
    <property type="term" value="F:peroxiredoxin activity"/>
    <property type="evidence" value="ECO:0007669"/>
    <property type="project" value="InterPro"/>
</dbReference>
<keyword evidence="3" id="KW-1185">Reference proteome</keyword>
<reference evidence="2 3" key="1">
    <citation type="submission" date="2017-05" db="EMBL/GenBank/DDBJ databases">
        <title>Genome Analysis of Maritalea myrionectae HL2708#5.</title>
        <authorList>
            <consortium name="Cotde Inc.-PKNU"/>
            <person name="Jang D."/>
            <person name="Oh H.-M."/>
        </authorList>
    </citation>
    <scope>NUCLEOTIDE SEQUENCE [LARGE SCALE GENOMIC DNA]</scope>
    <source>
        <strain evidence="2 3">HL2708#5</strain>
    </source>
</reference>
<dbReference type="Pfam" id="PF02627">
    <property type="entry name" value="CMD"/>
    <property type="match status" value="1"/>
</dbReference>
<dbReference type="Gene3D" id="1.20.1290.10">
    <property type="entry name" value="AhpD-like"/>
    <property type="match status" value="1"/>
</dbReference>
<dbReference type="SUPFAM" id="SSF69118">
    <property type="entry name" value="AhpD-like"/>
    <property type="match status" value="1"/>
</dbReference>
<protein>
    <submittedName>
        <fullName evidence="2">4-carboxymuconolactone decarboxylase</fullName>
    </submittedName>
</protein>